<gene>
    <name evidence="2" type="ORF">SAMN05445850_6443</name>
</gene>
<dbReference type="InterPro" id="IPR036515">
    <property type="entry name" value="Transposase_17_sf"/>
</dbReference>
<dbReference type="SMART" id="SM01321">
    <property type="entry name" value="Y1_Tnp"/>
    <property type="match status" value="1"/>
</dbReference>
<dbReference type="PANTHER" id="PTHR33360">
    <property type="entry name" value="TRANSPOSASE FOR INSERTION SEQUENCE ELEMENT IS200"/>
    <property type="match status" value="1"/>
</dbReference>
<organism evidence="2 3">
    <name type="scientific">Paraburkholderia tuberum</name>
    <dbReference type="NCBI Taxonomy" id="157910"/>
    <lineage>
        <taxon>Bacteria</taxon>
        <taxon>Pseudomonadati</taxon>
        <taxon>Pseudomonadota</taxon>
        <taxon>Betaproteobacteria</taxon>
        <taxon>Burkholderiales</taxon>
        <taxon>Burkholderiaceae</taxon>
        <taxon>Paraburkholderia</taxon>
    </lineage>
</organism>
<dbReference type="NCBIfam" id="NF033573">
    <property type="entry name" value="transpos_IS200"/>
    <property type="match status" value="1"/>
</dbReference>
<dbReference type="GO" id="GO:0004803">
    <property type="term" value="F:transposase activity"/>
    <property type="evidence" value="ECO:0007669"/>
    <property type="project" value="InterPro"/>
</dbReference>
<dbReference type="Gene3D" id="3.30.70.1290">
    <property type="entry name" value="Transposase IS200-like"/>
    <property type="match status" value="1"/>
</dbReference>
<dbReference type="SUPFAM" id="SSF143422">
    <property type="entry name" value="Transposase IS200-like"/>
    <property type="match status" value="1"/>
</dbReference>
<reference evidence="3" key="1">
    <citation type="submission" date="2016-10" db="EMBL/GenBank/DDBJ databases">
        <authorList>
            <person name="Varghese N."/>
            <person name="Submissions S."/>
        </authorList>
    </citation>
    <scope>NUCLEOTIDE SEQUENCE [LARGE SCALE GENOMIC DNA]</scope>
    <source>
        <strain evidence="3">DUS833</strain>
    </source>
</reference>
<dbReference type="GO" id="GO:0006313">
    <property type="term" value="P:DNA transposition"/>
    <property type="evidence" value="ECO:0007669"/>
    <property type="project" value="InterPro"/>
</dbReference>
<dbReference type="Pfam" id="PF01797">
    <property type="entry name" value="Y1_Tnp"/>
    <property type="match status" value="1"/>
</dbReference>
<dbReference type="STRING" id="157910.SAMN05445850_6443"/>
<evidence type="ECO:0000313" key="3">
    <source>
        <dbReference type="Proteomes" id="UP000199365"/>
    </source>
</evidence>
<sequence>MSRFNRASHVIWHCQYHIVWVPKYRFRVLQGPVGKEVYKCVMVFSQQLGCEVVELNVQPDHVHLLVSIPPKLSVSGLMGVLKGRTAIRIFTAFPFLKKKPYWGNHFWAKGYCVDSVGLNSEMIQKYVRFQEKEEMHQEQLQLEPGRGPSQKGR</sequence>
<dbReference type="Proteomes" id="UP000199365">
    <property type="component" value="Unassembled WGS sequence"/>
</dbReference>
<evidence type="ECO:0000259" key="1">
    <source>
        <dbReference type="SMART" id="SM01321"/>
    </source>
</evidence>
<protein>
    <submittedName>
        <fullName evidence="2">Putative transposase</fullName>
    </submittedName>
</protein>
<dbReference type="InterPro" id="IPR002686">
    <property type="entry name" value="Transposase_17"/>
</dbReference>
<name>A0A1H1K303_9BURK</name>
<feature type="domain" description="Transposase IS200-like" evidence="1">
    <location>
        <begin position="11"/>
        <end position="130"/>
    </location>
</feature>
<dbReference type="EMBL" id="FNKX01000002">
    <property type="protein sequence ID" value="SDR56653.1"/>
    <property type="molecule type" value="Genomic_DNA"/>
</dbReference>
<keyword evidence="3" id="KW-1185">Reference proteome</keyword>
<dbReference type="PANTHER" id="PTHR33360:SF2">
    <property type="entry name" value="TRANSPOSASE FOR INSERTION SEQUENCE ELEMENT IS200"/>
    <property type="match status" value="1"/>
</dbReference>
<proteinExistence type="predicted"/>
<evidence type="ECO:0000313" key="2">
    <source>
        <dbReference type="EMBL" id="SDR56653.1"/>
    </source>
</evidence>
<dbReference type="AlphaFoldDB" id="A0A1H1K303"/>
<accession>A0A1H1K303</accession>
<dbReference type="GO" id="GO:0003677">
    <property type="term" value="F:DNA binding"/>
    <property type="evidence" value="ECO:0007669"/>
    <property type="project" value="InterPro"/>
</dbReference>
<dbReference type="RefSeq" id="WP_090810534.1">
    <property type="nucleotide sequence ID" value="NZ_FNKX01000002.1"/>
</dbReference>